<evidence type="ECO:0000256" key="2">
    <source>
        <dbReference type="SAM" id="Phobius"/>
    </source>
</evidence>
<dbReference type="PANTHER" id="PTHR43156">
    <property type="entry name" value="STAGE II SPORULATION PROTEIN E-RELATED"/>
    <property type="match status" value="1"/>
</dbReference>
<name>A0A9D7F6G9_9RHOO</name>
<dbReference type="SUPFAM" id="SSF81606">
    <property type="entry name" value="PP2C-like"/>
    <property type="match status" value="1"/>
</dbReference>
<dbReference type="EMBL" id="JADJNC010000011">
    <property type="protein sequence ID" value="MBK7422994.1"/>
    <property type="molecule type" value="Genomic_DNA"/>
</dbReference>
<dbReference type="InterPro" id="IPR007890">
    <property type="entry name" value="CHASE2"/>
</dbReference>
<feature type="domain" description="PPM-type phosphatase" evidence="3">
    <location>
        <begin position="511"/>
        <end position="733"/>
    </location>
</feature>
<evidence type="ECO:0000313" key="5">
    <source>
        <dbReference type="EMBL" id="MBK7422994.1"/>
    </source>
</evidence>
<evidence type="ECO:0000259" key="3">
    <source>
        <dbReference type="SMART" id="SM00331"/>
    </source>
</evidence>
<dbReference type="Pfam" id="PF05226">
    <property type="entry name" value="CHASE2"/>
    <property type="match status" value="1"/>
</dbReference>
<dbReference type="Pfam" id="PF07228">
    <property type="entry name" value="SpoIIE"/>
    <property type="match status" value="1"/>
</dbReference>
<keyword evidence="2" id="KW-1133">Transmembrane helix</keyword>
<dbReference type="GO" id="GO:0016791">
    <property type="term" value="F:phosphatase activity"/>
    <property type="evidence" value="ECO:0007669"/>
    <property type="project" value="TreeGrafter"/>
</dbReference>
<evidence type="ECO:0000259" key="4">
    <source>
        <dbReference type="SMART" id="SM01080"/>
    </source>
</evidence>
<keyword evidence="1" id="KW-0378">Hydrolase</keyword>
<organism evidence="5 6">
    <name type="scientific">Candidatus Propionivibrio dominans</name>
    <dbReference type="NCBI Taxonomy" id="2954373"/>
    <lineage>
        <taxon>Bacteria</taxon>
        <taxon>Pseudomonadati</taxon>
        <taxon>Pseudomonadota</taxon>
        <taxon>Betaproteobacteria</taxon>
        <taxon>Rhodocyclales</taxon>
        <taxon>Rhodocyclaceae</taxon>
        <taxon>Propionivibrio</taxon>
    </lineage>
</organism>
<sequence length="744" mass="79730">MKALFGRLKKIFLAGKGRPVAAGILLWMLFASVISEADLPAWWSGSLPGQAMEIAAHPFKAGRQFLFDGYQRTFPRQPESQPVTLVAIDEQSLKQLGQWPWPRNRLADLIDAIGKHRPAAVGLDMYMPEPDQTSPARVAANLPPQQAALARALERLPSHEERLGQSLHAVPSVLGAAGFDFATFSTSSGMRTVPLSVTGGDPLPYLKNFPYVLASLPELQAAAHGQALLTVSRYEGGVVRRVPLILALNEQPVPGLAMEMLRVASGSSALEVEVGRQGIAAVQVAELRVPTQSDGEVWLYYAPARSGAARTLSAADVLAGKVDPERLAGKLVLIGLTGSGLSDMRMTPLGDLLPGVEIQAQLIESLFDGRFILRPWWMKWLETSAMALIGLIMIVFIPRTDGKVAQVLKKSARAPTWGVMGLNVLIISLGYLLFYSSGLMFDSASTFIGLSAVLGSLISSAMIEIDRQTRLLEEDRQRLRENAALAAGELAAARRIQLGSLPDATRLFAGEQRFALATLLEPARDVGGDLYDFFMIDAKHLCFMVGDVSGKGVPASLFMAIAKTLAKSIALRVHEGLGAIVTLANQELARENAELLFVTLLVGVLDVESGDLSLVNAGHDGPWRIARDGRFEHIVCPLDAGGPPLCVIDDYAYVAQQVRLSPGDTLCLITDGISEAMNAGGEAYGSERLLHVLKAASACASPADVVQRVQSDLAAFVGEAEASDDMTLLVLRWTGLAEAVQPAT</sequence>
<dbReference type="PANTHER" id="PTHR43156:SF2">
    <property type="entry name" value="STAGE II SPORULATION PROTEIN E"/>
    <property type="match status" value="1"/>
</dbReference>
<comment type="caution">
    <text evidence="5">The sequence shown here is derived from an EMBL/GenBank/DDBJ whole genome shotgun (WGS) entry which is preliminary data.</text>
</comment>
<reference evidence="5" key="1">
    <citation type="submission" date="2020-10" db="EMBL/GenBank/DDBJ databases">
        <title>Connecting structure to function with the recovery of over 1000 high-quality activated sludge metagenome-assembled genomes encoding full-length rRNA genes using long-read sequencing.</title>
        <authorList>
            <person name="Singleton C.M."/>
            <person name="Petriglieri F."/>
            <person name="Kristensen J.M."/>
            <person name="Kirkegaard R.H."/>
            <person name="Michaelsen T.Y."/>
            <person name="Andersen M.H."/>
            <person name="Karst S.M."/>
            <person name="Dueholm M.S."/>
            <person name="Nielsen P.H."/>
            <person name="Albertsen M."/>
        </authorList>
    </citation>
    <scope>NUCLEOTIDE SEQUENCE</scope>
    <source>
        <strain evidence="5">EsbW_18-Q3-R4-48_MAXAC.044</strain>
    </source>
</reference>
<dbReference type="Proteomes" id="UP000886602">
    <property type="component" value="Unassembled WGS sequence"/>
</dbReference>
<feature type="transmembrane region" description="Helical" evidence="2">
    <location>
        <begin position="376"/>
        <end position="397"/>
    </location>
</feature>
<protein>
    <submittedName>
        <fullName evidence="5">CHASE2 domain-containing protein</fullName>
    </submittedName>
</protein>
<proteinExistence type="predicted"/>
<dbReference type="AlphaFoldDB" id="A0A9D7F6G9"/>
<evidence type="ECO:0000256" key="1">
    <source>
        <dbReference type="ARBA" id="ARBA00022801"/>
    </source>
</evidence>
<gene>
    <name evidence="5" type="ORF">IPJ48_07810</name>
</gene>
<evidence type="ECO:0000313" key="6">
    <source>
        <dbReference type="Proteomes" id="UP000886602"/>
    </source>
</evidence>
<dbReference type="InterPro" id="IPR001932">
    <property type="entry name" value="PPM-type_phosphatase-like_dom"/>
</dbReference>
<accession>A0A9D7F6G9</accession>
<feature type="domain" description="CHASE2" evidence="4">
    <location>
        <begin position="59"/>
        <end position="393"/>
    </location>
</feature>
<keyword evidence="2" id="KW-0472">Membrane</keyword>
<dbReference type="InterPro" id="IPR036457">
    <property type="entry name" value="PPM-type-like_dom_sf"/>
</dbReference>
<feature type="transmembrane region" description="Helical" evidence="2">
    <location>
        <begin position="417"/>
        <end position="438"/>
    </location>
</feature>
<dbReference type="InterPro" id="IPR052016">
    <property type="entry name" value="Bact_Sigma-Reg"/>
</dbReference>
<dbReference type="Gene3D" id="3.60.40.10">
    <property type="entry name" value="PPM-type phosphatase domain"/>
    <property type="match status" value="1"/>
</dbReference>
<dbReference type="SMART" id="SM01080">
    <property type="entry name" value="CHASE2"/>
    <property type="match status" value="1"/>
</dbReference>
<dbReference type="SMART" id="SM00331">
    <property type="entry name" value="PP2C_SIG"/>
    <property type="match status" value="1"/>
</dbReference>
<keyword evidence="2" id="KW-0812">Transmembrane</keyword>